<organism evidence="5 6">
    <name type="scientific">Siccirubricoccus soli</name>
    <dbReference type="NCBI Taxonomy" id="2899147"/>
    <lineage>
        <taxon>Bacteria</taxon>
        <taxon>Pseudomonadati</taxon>
        <taxon>Pseudomonadota</taxon>
        <taxon>Alphaproteobacteria</taxon>
        <taxon>Acetobacterales</taxon>
        <taxon>Roseomonadaceae</taxon>
        <taxon>Siccirubricoccus</taxon>
    </lineage>
</organism>
<name>A0ABT1CYK1_9PROT</name>
<dbReference type="Proteomes" id="UP001523392">
    <property type="component" value="Unassembled WGS sequence"/>
</dbReference>
<dbReference type="EMBL" id="JAFIRR010000006">
    <property type="protein sequence ID" value="MCO6414744.1"/>
    <property type="molecule type" value="Genomic_DNA"/>
</dbReference>
<evidence type="ECO:0000313" key="5">
    <source>
        <dbReference type="EMBL" id="MCO6414744.1"/>
    </source>
</evidence>
<dbReference type="CDD" id="cd00090">
    <property type="entry name" value="HTH_ARSR"/>
    <property type="match status" value="1"/>
</dbReference>
<keyword evidence="2" id="KW-0238">DNA-binding</keyword>
<comment type="caution">
    <text evidence="5">The sequence shown here is derived from an EMBL/GenBank/DDBJ whole genome shotgun (WGS) entry which is preliminary data.</text>
</comment>
<protein>
    <submittedName>
        <fullName evidence="5">Metalloregulator ArsR/SmtB family transcription factor</fullName>
    </submittedName>
</protein>
<evidence type="ECO:0000256" key="1">
    <source>
        <dbReference type="ARBA" id="ARBA00023015"/>
    </source>
</evidence>
<dbReference type="Gene3D" id="1.10.10.10">
    <property type="entry name" value="Winged helix-like DNA-binding domain superfamily/Winged helix DNA-binding domain"/>
    <property type="match status" value="1"/>
</dbReference>
<dbReference type="PROSITE" id="PS50987">
    <property type="entry name" value="HTH_ARSR_2"/>
    <property type="match status" value="1"/>
</dbReference>
<dbReference type="InterPro" id="IPR036388">
    <property type="entry name" value="WH-like_DNA-bd_sf"/>
</dbReference>
<dbReference type="PANTHER" id="PTHR43132">
    <property type="entry name" value="ARSENICAL RESISTANCE OPERON REPRESSOR ARSR-RELATED"/>
    <property type="match status" value="1"/>
</dbReference>
<accession>A0ABT1CYK1</accession>
<dbReference type="SUPFAM" id="SSF46785">
    <property type="entry name" value="Winged helix' DNA-binding domain"/>
    <property type="match status" value="1"/>
</dbReference>
<sequence>MEAKEVVGALGALAHEHRLAVYRLLVAAGPDGLPAGGIAERLGMAPSSMAFHLQTLLHAGLVSQRRVSRQVFYAMVPEAVNGLVAYLTENCCGGTVACAPVCQPAAMAPRRGGSTSAA</sequence>
<gene>
    <name evidence="5" type="ORF">JYK14_00925</name>
</gene>
<dbReference type="Pfam" id="PF12840">
    <property type="entry name" value="HTH_20"/>
    <property type="match status" value="1"/>
</dbReference>
<evidence type="ECO:0000259" key="4">
    <source>
        <dbReference type="PROSITE" id="PS50987"/>
    </source>
</evidence>
<keyword evidence="6" id="KW-1185">Reference proteome</keyword>
<keyword evidence="1" id="KW-0805">Transcription regulation</keyword>
<dbReference type="InterPro" id="IPR001845">
    <property type="entry name" value="HTH_ArsR_DNA-bd_dom"/>
</dbReference>
<dbReference type="PANTHER" id="PTHR43132:SF2">
    <property type="entry name" value="ARSENICAL RESISTANCE OPERON REPRESSOR ARSR-RELATED"/>
    <property type="match status" value="1"/>
</dbReference>
<dbReference type="RefSeq" id="WP_252951332.1">
    <property type="nucleotide sequence ID" value="NZ_JAFIRR010000006.1"/>
</dbReference>
<proteinExistence type="predicted"/>
<keyword evidence="3" id="KW-0804">Transcription</keyword>
<reference evidence="5 6" key="1">
    <citation type="submission" date="2021-12" db="EMBL/GenBank/DDBJ databases">
        <title>Siccirubricoccus leaddurans sp. nov., a high concentration Zn2+ tolerance bacterium.</title>
        <authorList>
            <person name="Cao Y."/>
        </authorList>
    </citation>
    <scope>NUCLEOTIDE SEQUENCE [LARGE SCALE GENOMIC DNA]</scope>
    <source>
        <strain evidence="5 6">KC 17139</strain>
    </source>
</reference>
<evidence type="ECO:0000256" key="2">
    <source>
        <dbReference type="ARBA" id="ARBA00023125"/>
    </source>
</evidence>
<feature type="domain" description="HTH arsR-type" evidence="4">
    <location>
        <begin position="1"/>
        <end position="95"/>
    </location>
</feature>
<evidence type="ECO:0000313" key="6">
    <source>
        <dbReference type="Proteomes" id="UP001523392"/>
    </source>
</evidence>
<dbReference type="InterPro" id="IPR051011">
    <property type="entry name" value="Metal_resp_trans_reg"/>
</dbReference>
<dbReference type="NCBIfam" id="NF033788">
    <property type="entry name" value="HTH_metalloreg"/>
    <property type="match status" value="1"/>
</dbReference>
<dbReference type="SMART" id="SM00418">
    <property type="entry name" value="HTH_ARSR"/>
    <property type="match status" value="1"/>
</dbReference>
<evidence type="ECO:0000256" key="3">
    <source>
        <dbReference type="ARBA" id="ARBA00023163"/>
    </source>
</evidence>
<dbReference type="InterPro" id="IPR011991">
    <property type="entry name" value="ArsR-like_HTH"/>
</dbReference>
<dbReference type="PRINTS" id="PR00778">
    <property type="entry name" value="HTHARSR"/>
</dbReference>
<dbReference type="InterPro" id="IPR036390">
    <property type="entry name" value="WH_DNA-bd_sf"/>
</dbReference>